<protein>
    <submittedName>
        <fullName evidence="2">Piwi domain-containing protein</fullName>
    </submittedName>
</protein>
<sequence>MRFWSVSALARALDLWKEPSVSLAVKLKCFEEGLENESFSPTPQSVEIALQAFVIGCPHRATATRAVGKTGIIFTRNQNVANLRNDHVGIAAERARNDVLQLFLNEKQRCILLGGQNAVQLSKQMQATAFVEGTNVTKLTTHIKDSSFSRTTQYCIVLLEASMLTSEPEELVQDFDELVHELVRPKHITPIVVAPIFPANNYDAFTKMAIAFVEAKARFQHKPITFVAIRDDDHELFSLSLSVGSSLNHKDERMVDENGPFTASGLRLWTTTFKRLYPDLGLSFIRSKSSWTLPRGRTNTSYRHRGKRPRNSLRWRAQPY</sequence>
<evidence type="ECO:0000313" key="2">
    <source>
        <dbReference type="WBParaSite" id="ALUE_0000743301-mRNA-1"/>
    </source>
</evidence>
<dbReference type="Proteomes" id="UP000036681">
    <property type="component" value="Unplaced"/>
</dbReference>
<proteinExistence type="predicted"/>
<dbReference type="AlphaFoldDB" id="A0A0M3HWD3"/>
<name>A0A0M3HWD3_ASCLU</name>
<keyword evidence="1" id="KW-1185">Reference proteome</keyword>
<dbReference type="WBParaSite" id="ALUE_0000743301-mRNA-1">
    <property type="protein sequence ID" value="ALUE_0000743301-mRNA-1"/>
    <property type="gene ID" value="ALUE_0000743301"/>
</dbReference>
<accession>A0A0M3HWD3</accession>
<evidence type="ECO:0000313" key="1">
    <source>
        <dbReference type="Proteomes" id="UP000036681"/>
    </source>
</evidence>
<reference evidence="2" key="1">
    <citation type="submission" date="2017-02" db="UniProtKB">
        <authorList>
            <consortium name="WormBaseParasite"/>
        </authorList>
    </citation>
    <scope>IDENTIFICATION</scope>
</reference>
<organism evidence="1 2">
    <name type="scientific">Ascaris lumbricoides</name>
    <name type="common">Giant roundworm</name>
    <dbReference type="NCBI Taxonomy" id="6252"/>
    <lineage>
        <taxon>Eukaryota</taxon>
        <taxon>Metazoa</taxon>
        <taxon>Ecdysozoa</taxon>
        <taxon>Nematoda</taxon>
        <taxon>Chromadorea</taxon>
        <taxon>Rhabditida</taxon>
        <taxon>Spirurina</taxon>
        <taxon>Ascaridomorpha</taxon>
        <taxon>Ascaridoidea</taxon>
        <taxon>Ascarididae</taxon>
        <taxon>Ascaris</taxon>
    </lineage>
</organism>